<organism evidence="1 2">
    <name type="scientific">Skermanella cutis</name>
    <dbReference type="NCBI Taxonomy" id="2775420"/>
    <lineage>
        <taxon>Bacteria</taxon>
        <taxon>Pseudomonadati</taxon>
        <taxon>Pseudomonadota</taxon>
        <taxon>Alphaproteobacteria</taxon>
        <taxon>Rhodospirillales</taxon>
        <taxon>Azospirillaceae</taxon>
        <taxon>Skermanella</taxon>
    </lineage>
</organism>
<accession>A0ABX7B5F9</accession>
<evidence type="ECO:0000313" key="1">
    <source>
        <dbReference type="EMBL" id="QQP88365.1"/>
    </source>
</evidence>
<sequence length="57" mass="6247">MTTVTIEGELRGHVAGALRDYITKLYEHKASTPSKAAKADYDRTIAEVQKLLDAVEA</sequence>
<reference evidence="1" key="1">
    <citation type="submission" date="2021-02" db="EMBL/GenBank/DDBJ databases">
        <title>Skermanella TT6 skin isolate.</title>
        <authorList>
            <person name="Lee K."/>
            <person name="Ganzorig M."/>
        </authorList>
    </citation>
    <scope>NUCLEOTIDE SEQUENCE</scope>
    <source>
        <strain evidence="1">TT6</strain>
    </source>
</reference>
<dbReference type="EMBL" id="CP067420">
    <property type="protein sequence ID" value="QQP88365.1"/>
    <property type="molecule type" value="Genomic_DNA"/>
</dbReference>
<name>A0ABX7B5F9_9PROT</name>
<keyword evidence="2" id="KW-1185">Reference proteome</keyword>
<dbReference type="RefSeq" id="WP_201073113.1">
    <property type="nucleotide sequence ID" value="NZ_CP067420.1"/>
</dbReference>
<proteinExistence type="predicted"/>
<evidence type="ECO:0000313" key="2">
    <source>
        <dbReference type="Proteomes" id="UP000595197"/>
    </source>
</evidence>
<dbReference type="Proteomes" id="UP000595197">
    <property type="component" value="Chromosome"/>
</dbReference>
<protein>
    <submittedName>
        <fullName evidence="1">Uncharacterized protein</fullName>
    </submittedName>
</protein>
<gene>
    <name evidence="1" type="ORF">IGS68_20280</name>
</gene>